<dbReference type="OrthoDB" id="354304at2759"/>
<dbReference type="AlphaFoldDB" id="A0A6A1UKT6"/>
<dbReference type="Gene3D" id="3.40.50.1240">
    <property type="entry name" value="Phosphoglycerate mutase-like"/>
    <property type="match status" value="1"/>
</dbReference>
<organism evidence="5 6">
    <name type="scientific">Morella rubra</name>
    <name type="common">Chinese bayberry</name>
    <dbReference type="NCBI Taxonomy" id="262757"/>
    <lineage>
        <taxon>Eukaryota</taxon>
        <taxon>Viridiplantae</taxon>
        <taxon>Streptophyta</taxon>
        <taxon>Embryophyta</taxon>
        <taxon>Tracheophyta</taxon>
        <taxon>Spermatophyta</taxon>
        <taxon>Magnoliopsida</taxon>
        <taxon>eudicotyledons</taxon>
        <taxon>Gunneridae</taxon>
        <taxon>Pentapetalae</taxon>
        <taxon>rosids</taxon>
        <taxon>fabids</taxon>
        <taxon>Fagales</taxon>
        <taxon>Myricaceae</taxon>
        <taxon>Morella</taxon>
    </lineage>
</organism>
<evidence type="ECO:0000313" key="5">
    <source>
        <dbReference type="EMBL" id="KAB1200899.1"/>
    </source>
</evidence>
<dbReference type="CDD" id="cd07067">
    <property type="entry name" value="HP_PGM_like"/>
    <property type="match status" value="1"/>
</dbReference>
<name>A0A6A1UKT6_9ROSI</name>
<evidence type="ECO:0000256" key="1">
    <source>
        <dbReference type="ARBA" id="ARBA00038362"/>
    </source>
</evidence>
<feature type="binding site" evidence="3">
    <location>
        <position position="133"/>
    </location>
    <ligand>
        <name>substrate</name>
    </ligand>
</feature>
<dbReference type="PANTHER" id="PTHR48100">
    <property type="entry name" value="BROAD-SPECIFICITY PHOSPHATASE YOR283W-RELATED"/>
    <property type="match status" value="1"/>
</dbReference>
<proteinExistence type="inferred from homology"/>
<dbReference type="FunFam" id="3.40.50.1240:FF:000137">
    <property type="match status" value="1"/>
</dbReference>
<accession>A0A6A1UKT6</accession>
<keyword evidence="6" id="KW-1185">Reference proteome</keyword>
<comment type="similarity">
    <text evidence="1">Belongs to the phosphoglycerate mutase family.</text>
</comment>
<dbReference type="Pfam" id="PF00300">
    <property type="entry name" value="His_Phos_1"/>
    <property type="match status" value="2"/>
</dbReference>
<feature type="region of interest" description="Disordered" evidence="4">
    <location>
        <begin position="1"/>
        <end position="27"/>
    </location>
</feature>
<dbReference type="SMART" id="SM00855">
    <property type="entry name" value="PGAM"/>
    <property type="match status" value="1"/>
</dbReference>
<dbReference type="SUPFAM" id="SSF53254">
    <property type="entry name" value="Phosphoglycerate mutase-like"/>
    <property type="match status" value="1"/>
</dbReference>
<feature type="active site" description="Proton donor/acceptor" evidence="2">
    <location>
        <position position="158"/>
    </location>
</feature>
<dbReference type="PANTHER" id="PTHR48100:SF34">
    <property type="entry name" value="PHOSPHOGLYCERATE MUTASE-LIKE PROTEIN 4"/>
    <property type="match status" value="1"/>
</dbReference>
<evidence type="ECO:0000256" key="2">
    <source>
        <dbReference type="PIRSR" id="PIRSR613078-1"/>
    </source>
</evidence>
<dbReference type="InterPro" id="IPR050275">
    <property type="entry name" value="PGM_Phosphatase"/>
</dbReference>
<comment type="caution">
    <text evidence="5">The sequence shown here is derived from an EMBL/GenBank/DDBJ whole genome shotgun (WGS) entry which is preliminary data.</text>
</comment>
<dbReference type="InterPro" id="IPR013078">
    <property type="entry name" value="His_Pase_superF_clade-1"/>
</dbReference>
<feature type="active site" description="Tele-phosphohistidine intermediate" evidence="2">
    <location>
        <position position="83"/>
    </location>
</feature>
<dbReference type="EMBL" id="RXIC02000114">
    <property type="protein sequence ID" value="KAB1200899.1"/>
    <property type="molecule type" value="Genomic_DNA"/>
</dbReference>
<reference evidence="5 6" key="1">
    <citation type="journal article" date="2019" name="Plant Biotechnol. J.">
        <title>The red bayberry genome and genetic basis of sex determination.</title>
        <authorList>
            <person name="Jia H.M."/>
            <person name="Jia H.J."/>
            <person name="Cai Q.L."/>
            <person name="Wang Y."/>
            <person name="Zhao H.B."/>
            <person name="Yang W.F."/>
            <person name="Wang G.Y."/>
            <person name="Li Y.H."/>
            <person name="Zhan D.L."/>
            <person name="Shen Y.T."/>
            <person name="Niu Q.F."/>
            <person name="Chang L."/>
            <person name="Qiu J."/>
            <person name="Zhao L."/>
            <person name="Xie H.B."/>
            <person name="Fu W.Y."/>
            <person name="Jin J."/>
            <person name="Li X.W."/>
            <person name="Jiao Y."/>
            <person name="Zhou C.C."/>
            <person name="Tu T."/>
            <person name="Chai C.Y."/>
            <person name="Gao J.L."/>
            <person name="Fan L.J."/>
            <person name="van de Weg E."/>
            <person name="Wang J.Y."/>
            <person name="Gao Z.S."/>
        </authorList>
    </citation>
    <scope>NUCLEOTIDE SEQUENCE [LARGE SCALE GENOMIC DNA]</scope>
    <source>
        <tissue evidence="5">Leaves</tissue>
    </source>
</reference>
<gene>
    <name evidence="5" type="ORF">CJ030_MR0G005933</name>
</gene>
<sequence length="363" mass="40062">MRALRSVNPAHLSSRTTSQPISRPPPSFTFSGVGSALGLNGVRSLTLTPRHSTHQLRTTVSYMAQSETSVVNPTYAEIIVVRHGETEWNVDGRIQGHLDVKLNDAGRQQATAVADRLSREPKISVVYSSDLKRALETAQIIASTCGGLEIITERDLRERHLGDLQGLVLSDAAKLSPEAYKAFLNHRADHEIPIRQLETFLILFLQGEDISKLSTLLRSAASSWSLFHRYVPKYYWALGGGESLNQLYERCTSSLERIGRKHEGERVVVVTHGGVIRTLYKRACPNVRSGGKILNTSVSIFHLSDGNTWTIKSRGDVSHLNGTGFLESGFGGDKTSVHMVIAIYQMQEQKCPGDLDKAKLKSC</sequence>
<feature type="compositionally biased region" description="Polar residues" evidence="4">
    <location>
        <begin position="11"/>
        <end position="21"/>
    </location>
</feature>
<protein>
    <submittedName>
        <fullName evidence="5">Putative phosphoglycerate mutase GpmB</fullName>
    </submittedName>
</protein>
<dbReference type="PROSITE" id="PS00175">
    <property type="entry name" value="PG_MUTASE"/>
    <property type="match status" value="1"/>
</dbReference>
<dbReference type="GO" id="GO:0005829">
    <property type="term" value="C:cytosol"/>
    <property type="evidence" value="ECO:0007669"/>
    <property type="project" value="TreeGrafter"/>
</dbReference>
<evidence type="ECO:0000313" key="6">
    <source>
        <dbReference type="Proteomes" id="UP000516437"/>
    </source>
</evidence>
<evidence type="ECO:0000256" key="3">
    <source>
        <dbReference type="PIRSR" id="PIRSR613078-2"/>
    </source>
</evidence>
<dbReference type="Proteomes" id="UP000516437">
    <property type="component" value="Unassembled WGS sequence"/>
</dbReference>
<evidence type="ECO:0000256" key="4">
    <source>
        <dbReference type="SAM" id="MobiDB-lite"/>
    </source>
</evidence>
<dbReference type="InterPro" id="IPR029033">
    <property type="entry name" value="His_PPase_superfam"/>
</dbReference>
<dbReference type="InterPro" id="IPR001345">
    <property type="entry name" value="PG/BPGM_mutase_AS"/>
</dbReference>
<feature type="binding site" evidence="3">
    <location>
        <begin position="82"/>
        <end position="89"/>
    </location>
    <ligand>
        <name>substrate</name>
    </ligand>
</feature>
<dbReference type="GO" id="GO:0016791">
    <property type="term" value="F:phosphatase activity"/>
    <property type="evidence" value="ECO:0007669"/>
    <property type="project" value="TreeGrafter"/>
</dbReference>